<dbReference type="SUPFAM" id="SSF55469">
    <property type="entry name" value="FMN-dependent nitroreductase-like"/>
    <property type="match status" value="1"/>
</dbReference>
<keyword evidence="4" id="KW-0288">FMN</keyword>
<evidence type="ECO:0000313" key="8">
    <source>
        <dbReference type="EMBL" id="SMX36060.1"/>
    </source>
</evidence>
<keyword evidence="5" id="KW-0521">NADP</keyword>
<gene>
    <name evidence="8" type="ORF">PEV8663_00685</name>
</gene>
<evidence type="ECO:0000256" key="5">
    <source>
        <dbReference type="ARBA" id="ARBA00022857"/>
    </source>
</evidence>
<organism evidence="8 9">
    <name type="scientific">Pelagimonas varians</name>
    <dbReference type="NCBI Taxonomy" id="696760"/>
    <lineage>
        <taxon>Bacteria</taxon>
        <taxon>Pseudomonadati</taxon>
        <taxon>Pseudomonadota</taxon>
        <taxon>Alphaproteobacteria</taxon>
        <taxon>Rhodobacterales</taxon>
        <taxon>Roseobacteraceae</taxon>
        <taxon>Pelagimonas</taxon>
    </lineage>
</organism>
<dbReference type="Pfam" id="PF00881">
    <property type="entry name" value="Nitroreductase"/>
    <property type="match status" value="1"/>
</dbReference>
<keyword evidence="3" id="KW-0285">Flavoprotein</keyword>
<dbReference type="Gene3D" id="3.40.109.10">
    <property type="entry name" value="NADH Oxidase"/>
    <property type="match status" value="1"/>
</dbReference>
<dbReference type="GO" id="GO:0016491">
    <property type="term" value="F:oxidoreductase activity"/>
    <property type="evidence" value="ECO:0007669"/>
    <property type="project" value="UniProtKB-KW"/>
</dbReference>
<reference evidence="8 9" key="1">
    <citation type="submission" date="2017-05" db="EMBL/GenBank/DDBJ databases">
        <authorList>
            <person name="Song R."/>
            <person name="Chenine A.L."/>
            <person name="Ruprecht R.M."/>
        </authorList>
    </citation>
    <scope>NUCLEOTIDE SEQUENCE [LARGE SCALE GENOMIC DNA]</scope>
    <source>
        <strain evidence="8 9">CECT 8663</strain>
    </source>
</reference>
<name>A0A238JZI9_9RHOB</name>
<dbReference type="EMBL" id="FXYH01000002">
    <property type="protein sequence ID" value="SMX36060.1"/>
    <property type="molecule type" value="Genomic_DNA"/>
</dbReference>
<sequence length="212" mass="23785">MTKTLLEKLNWRYATKKMDPSKTVPQEKIDLILEAIRMAPTSSGTQPFEVLVVSNPDTRAEIRKVAWDQAQVTEASHFLVFAAWDNYTEARIDAVVKQLEEERGASEMLTGYYDNLKATYLPRDAEVNHNHAARQAYIALGFALAAAAEVEVDSTPMEGFDPAKVDEILGLRAMGLRSVILLPLGYRQEEGDWLVNMKKVRKPRSGFVTEVA</sequence>
<dbReference type="InterPro" id="IPR033878">
    <property type="entry name" value="NfsB-like"/>
</dbReference>
<comment type="cofactor">
    <cofactor evidence="1">
        <name>FMN</name>
        <dbReference type="ChEBI" id="CHEBI:58210"/>
    </cofactor>
</comment>
<evidence type="ECO:0000256" key="1">
    <source>
        <dbReference type="ARBA" id="ARBA00001917"/>
    </source>
</evidence>
<dbReference type="Proteomes" id="UP000220836">
    <property type="component" value="Unassembled WGS sequence"/>
</dbReference>
<dbReference type="OrthoDB" id="9809288at2"/>
<dbReference type="EC" id="1.6.99.-" evidence="8"/>
<accession>A0A238JZI9</accession>
<keyword evidence="9" id="KW-1185">Reference proteome</keyword>
<evidence type="ECO:0000256" key="6">
    <source>
        <dbReference type="ARBA" id="ARBA00023002"/>
    </source>
</evidence>
<protein>
    <submittedName>
        <fullName evidence="8">Major NAD(P)H-flavin oxidoreductase</fullName>
        <ecNumber evidence="8">1.6.99.-</ecNumber>
    </submittedName>
</protein>
<evidence type="ECO:0000313" key="9">
    <source>
        <dbReference type="Proteomes" id="UP000220836"/>
    </source>
</evidence>
<dbReference type="CDD" id="cd02149">
    <property type="entry name" value="NfsB-like"/>
    <property type="match status" value="1"/>
</dbReference>
<comment type="similarity">
    <text evidence="2">Belongs to the nitroreductase family.</text>
</comment>
<evidence type="ECO:0000256" key="3">
    <source>
        <dbReference type="ARBA" id="ARBA00022630"/>
    </source>
</evidence>
<evidence type="ECO:0000256" key="4">
    <source>
        <dbReference type="ARBA" id="ARBA00022643"/>
    </source>
</evidence>
<dbReference type="PANTHER" id="PTHR43673:SF2">
    <property type="entry name" value="NITROREDUCTASE"/>
    <property type="match status" value="1"/>
</dbReference>
<evidence type="ECO:0000256" key="2">
    <source>
        <dbReference type="ARBA" id="ARBA00007118"/>
    </source>
</evidence>
<keyword evidence="6 8" id="KW-0560">Oxidoreductase</keyword>
<dbReference type="PANTHER" id="PTHR43673">
    <property type="entry name" value="NAD(P)H NITROREDUCTASE YDGI-RELATED"/>
    <property type="match status" value="1"/>
</dbReference>
<proteinExistence type="inferred from homology"/>
<feature type="domain" description="Nitroreductase" evidence="7">
    <location>
        <begin position="10"/>
        <end position="186"/>
    </location>
</feature>
<dbReference type="AlphaFoldDB" id="A0A238JZI9"/>
<dbReference type="RefSeq" id="WP_097803230.1">
    <property type="nucleotide sequence ID" value="NZ_FXYH01000002.1"/>
</dbReference>
<dbReference type="InterPro" id="IPR029479">
    <property type="entry name" value="Nitroreductase"/>
</dbReference>
<dbReference type="InterPro" id="IPR000415">
    <property type="entry name" value="Nitroreductase-like"/>
</dbReference>
<evidence type="ECO:0000259" key="7">
    <source>
        <dbReference type="Pfam" id="PF00881"/>
    </source>
</evidence>